<organism evidence="3 4">
    <name type="scientific">Fusarium redolens</name>
    <dbReference type="NCBI Taxonomy" id="48865"/>
    <lineage>
        <taxon>Eukaryota</taxon>
        <taxon>Fungi</taxon>
        <taxon>Dikarya</taxon>
        <taxon>Ascomycota</taxon>
        <taxon>Pezizomycotina</taxon>
        <taxon>Sordariomycetes</taxon>
        <taxon>Hypocreomycetidae</taxon>
        <taxon>Hypocreales</taxon>
        <taxon>Nectriaceae</taxon>
        <taxon>Fusarium</taxon>
        <taxon>Fusarium redolens species complex</taxon>
    </lineage>
</organism>
<dbReference type="OrthoDB" id="5089074at2759"/>
<dbReference type="GeneID" id="70224453"/>
<reference evidence="3" key="1">
    <citation type="journal article" date="2021" name="Nat. Commun.">
        <title>Genetic determinants of endophytism in the Arabidopsis root mycobiome.</title>
        <authorList>
            <person name="Mesny F."/>
            <person name="Miyauchi S."/>
            <person name="Thiergart T."/>
            <person name="Pickel B."/>
            <person name="Atanasova L."/>
            <person name="Karlsson M."/>
            <person name="Huettel B."/>
            <person name="Barry K.W."/>
            <person name="Haridas S."/>
            <person name="Chen C."/>
            <person name="Bauer D."/>
            <person name="Andreopoulos W."/>
            <person name="Pangilinan J."/>
            <person name="LaButti K."/>
            <person name="Riley R."/>
            <person name="Lipzen A."/>
            <person name="Clum A."/>
            <person name="Drula E."/>
            <person name="Henrissat B."/>
            <person name="Kohler A."/>
            <person name="Grigoriev I.V."/>
            <person name="Martin F.M."/>
            <person name="Hacquard S."/>
        </authorList>
    </citation>
    <scope>NUCLEOTIDE SEQUENCE</scope>
    <source>
        <strain evidence="3">MPI-CAGE-AT-0023</strain>
    </source>
</reference>
<name>A0A9P9JQA8_FUSRE</name>
<feature type="compositionally biased region" description="Low complexity" evidence="1">
    <location>
        <begin position="239"/>
        <end position="286"/>
    </location>
</feature>
<evidence type="ECO:0000256" key="1">
    <source>
        <dbReference type="SAM" id="MobiDB-lite"/>
    </source>
</evidence>
<comment type="caution">
    <text evidence="3">The sequence shown here is derived from an EMBL/GenBank/DDBJ whole genome shotgun (WGS) entry which is preliminary data.</text>
</comment>
<keyword evidence="2" id="KW-1133">Transmembrane helix</keyword>
<proteinExistence type="predicted"/>
<feature type="region of interest" description="Disordered" evidence="1">
    <location>
        <begin position="170"/>
        <end position="312"/>
    </location>
</feature>
<evidence type="ECO:0000313" key="3">
    <source>
        <dbReference type="EMBL" id="KAH7210673.1"/>
    </source>
</evidence>
<feature type="compositionally biased region" description="Basic and acidic residues" evidence="1">
    <location>
        <begin position="199"/>
        <end position="210"/>
    </location>
</feature>
<sequence>MAAPSTSVIETKVVIHPSASSVIINVIMPTQASPAGNSTNNITAKAQDHPIFKADKEGITALVILVAIFAFFLGMILRDLLNKRRTGEFREDKKSCRNFLRLLFCLPCLVCSKDNVRRLWIKSTNLFRSKDNQRAVKKSDQNGIELFERIESGKSTERFGDNWLPKKALGSETMKKKKKSKGKAIDTSGLPQVTEVGVDPDHIDPGKDDEGFTATPVHGAGSGATRHDNALGVHNHGDSSTQTAGSSSTSHHHGAGSSSTSAGHNRWFSSGRSHSNSYGHSHSNSHSYHHGSHSHDYGHTDSGGFDGCDGGD</sequence>
<keyword evidence="2" id="KW-0472">Membrane</keyword>
<evidence type="ECO:0000313" key="4">
    <source>
        <dbReference type="Proteomes" id="UP000720189"/>
    </source>
</evidence>
<dbReference type="AlphaFoldDB" id="A0A9P9JQA8"/>
<keyword evidence="4" id="KW-1185">Reference proteome</keyword>
<dbReference type="Proteomes" id="UP000720189">
    <property type="component" value="Unassembled WGS sequence"/>
</dbReference>
<protein>
    <submittedName>
        <fullName evidence="3">Uncharacterized protein</fullName>
    </submittedName>
</protein>
<accession>A0A9P9JQA8</accession>
<feature type="transmembrane region" description="Helical" evidence="2">
    <location>
        <begin position="58"/>
        <end position="77"/>
    </location>
</feature>
<dbReference type="EMBL" id="JAGMUX010000032">
    <property type="protein sequence ID" value="KAH7210673.1"/>
    <property type="molecule type" value="Genomic_DNA"/>
</dbReference>
<gene>
    <name evidence="3" type="ORF">BKA55DRAFT_585861</name>
</gene>
<keyword evidence="2" id="KW-0812">Transmembrane</keyword>
<dbReference type="RefSeq" id="XP_046041444.1">
    <property type="nucleotide sequence ID" value="XM_046194499.1"/>
</dbReference>
<evidence type="ECO:0000256" key="2">
    <source>
        <dbReference type="SAM" id="Phobius"/>
    </source>
</evidence>